<name>A0A2M8KXX0_9BACT</name>
<keyword evidence="7 9" id="KW-1133">Transmembrane helix</keyword>
<evidence type="ECO:0000313" key="11">
    <source>
        <dbReference type="Proteomes" id="UP000229098"/>
    </source>
</evidence>
<proteinExistence type="predicted"/>
<keyword evidence="2" id="KW-0813">Transport</keyword>
<reference evidence="11" key="1">
    <citation type="submission" date="2017-09" db="EMBL/GenBank/DDBJ databases">
        <title>Depth-based differentiation of microbial function through sediment-hosted aquifers and enrichment of novel symbionts in the deep terrestrial subsurface.</title>
        <authorList>
            <person name="Probst A.J."/>
            <person name="Ladd B."/>
            <person name="Jarett J.K."/>
            <person name="Geller-Mcgrath D.E."/>
            <person name="Sieber C.M.K."/>
            <person name="Emerson J.B."/>
            <person name="Anantharaman K."/>
            <person name="Thomas B.C."/>
            <person name="Malmstrom R."/>
            <person name="Stieglmeier M."/>
            <person name="Klingl A."/>
            <person name="Woyke T."/>
            <person name="Ryan C.M."/>
            <person name="Banfield J.F."/>
        </authorList>
    </citation>
    <scope>NUCLEOTIDE SEQUENCE [LARGE SCALE GENOMIC DNA]</scope>
</reference>
<keyword evidence="3" id="KW-1003">Cell membrane</keyword>
<feature type="transmembrane region" description="Helical" evidence="9">
    <location>
        <begin position="318"/>
        <end position="338"/>
    </location>
</feature>
<evidence type="ECO:0000256" key="1">
    <source>
        <dbReference type="ARBA" id="ARBA00004429"/>
    </source>
</evidence>
<evidence type="ECO:0000256" key="4">
    <source>
        <dbReference type="ARBA" id="ARBA00022519"/>
    </source>
</evidence>
<comment type="subcellular location">
    <subcellularLocation>
        <location evidence="1">Cell inner membrane</location>
        <topology evidence="1">Multi-pass membrane protein</topology>
    </subcellularLocation>
</comment>
<keyword evidence="8 9" id="KW-0472">Membrane</keyword>
<feature type="transmembrane region" description="Helical" evidence="9">
    <location>
        <begin position="146"/>
        <end position="164"/>
    </location>
</feature>
<evidence type="ECO:0000256" key="6">
    <source>
        <dbReference type="ARBA" id="ARBA00022970"/>
    </source>
</evidence>
<feature type="transmembrane region" description="Helical" evidence="9">
    <location>
        <begin position="36"/>
        <end position="56"/>
    </location>
</feature>
<dbReference type="InterPro" id="IPR018227">
    <property type="entry name" value="Amino_acid_transport_2"/>
</dbReference>
<dbReference type="InterPro" id="IPR013059">
    <property type="entry name" value="Trp_tyr_transpt"/>
</dbReference>
<evidence type="ECO:0000256" key="5">
    <source>
        <dbReference type="ARBA" id="ARBA00022692"/>
    </source>
</evidence>
<evidence type="ECO:0000256" key="9">
    <source>
        <dbReference type="SAM" id="Phobius"/>
    </source>
</evidence>
<dbReference type="EMBL" id="PFEF01000003">
    <property type="protein sequence ID" value="PJE64776.1"/>
    <property type="molecule type" value="Genomic_DNA"/>
</dbReference>
<evidence type="ECO:0000256" key="8">
    <source>
        <dbReference type="ARBA" id="ARBA00023136"/>
    </source>
</evidence>
<feature type="transmembrane region" description="Helical" evidence="9">
    <location>
        <begin position="120"/>
        <end position="139"/>
    </location>
</feature>
<keyword evidence="5 9" id="KW-0812">Transmembrane</keyword>
<dbReference type="GO" id="GO:0003333">
    <property type="term" value="P:amino acid transmembrane transport"/>
    <property type="evidence" value="ECO:0007669"/>
    <property type="project" value="InterPro"/>
</dbReference>
<dbReference type="Gene3D" id="1.20.1740.10">
    <property type="entry name" value="Amino acid/polyamine transporter I"/>
    <property type="match status" value="1"/>
</dbReference>
<sequence>MKNFWRVISAIGLLAGVIIGAGMFAIPYAISRAGVFWGFFHIVIAFAITICVHMLYGEVALQTEGIHRLPGYAKRYFGSFARHLAFGASVFELYGSLLAYGILGGLFLSQIMSFSSLPPFVWSLVFFAVAGGILLFPIARIGTVNFLLTSLLVLFVVILLYITYSHVEKMQFILADNTYWFLPYGIFLFAMGGASTIPEVADILKKRNRSLLRGVIIISGIIPVVVYGLFAFSVVGISGTGTTEEALAGLVGAVSQRAVSIGSLIGLIAVFTSFLALGANLRNIFRYDYNVPYVLAWAVVISLPLGLFLLGISSFIGTIGLVGAVAIALEGVIILLLALRVCKNDPKCEWGPLSFKKVIPWLLITALIIGAFLELKTII</sequence>
<feature type="transmembrane region" description="Helical" evidence="9">
    <location>
        <begin position="291"/>
        <end position="312"/>
    </location>
</feature>
<feature type="transmembrane region" description="Helical" evidence="9">
    <location>
        <begin position="258"/>
        <end position="279"/>
    </location>
</feature>
<accession>A0A2M8KXX0</accession>
<evidence type="ECO:0000256" key="2">
    <source>
        <dbReference type="ARBA" id="ARBA00022448"/>
    </source>
</evidence>
<comment type="caution">
    <text evidence="10">The sequence shown here is derived from an EMBL/GenBank/DDBJ whole genome shotgun (WGS) entry which is preliminary data.</text>
</comment>
<evidence type="ECO:0000256" key="7">
    <source>
        <dbReference type="ARBA" id="ARBA00022989"/>
    </source>
</evidence>
<feature type="transmembrane region" description="Helical" evidence="9">
    <location>
        <begin position="358"/>
        <end position="375"/>
    </location>
</feature>
<gene>
    <name evidence="10" type="ORF">COU90_00715</name>
</gene>
<feature type="transmembrane region" description="Helical" evidence="9">
    <location>
        <begin position="84"/>
        <end position="108"/>
    </location>
</feature>
<dbReference type="GO" id="GO:0005886">
    <property type="term" value="C:plasma membrane"/>
    <property type="evidence" value="ECO:0007669"/>
    <property type="project" value="UniProtKB-SubCell"/>
</dbReference>
<dbReference type="PRINTS" id="PR00173">
    <property type="entry name" value="EDTRNSPORT"/>
</dbReference>
<dbReference type="GO" id="GO:0015173">
    <property type="term" value="F:aromatic amino acid transmembrane transporter activity"/>
    <property type="evidence" value="ECO:0007669"/>
    <property type="project" value="InterPro"/>
</dbReference>
<dbReference type="PANTHER" id="PTHR46997:SF2">
    <property type="entry name" value="TYROSINE-SPECIFIC TRANSPORT SYSTEM"/>
    <property type="match status" value="1"/>
</dbReference>
<organism evidence="10 11">
    <name type="scientific">Candidatus Ryanbacteria bacterium CG10_big_fil_rev_8_21_14_0_10_43_42</name>
    <dbReference type="NCBI Taxonomy" id="1974864"/>
    <lineage>
        <taxon>Bacteria</taxon>
        <taxon>Candidatus Ryaniibacteriota</taxon>
    </lineage>
</organism>
<dbReference type="Proteomes" id="UP000229098">
    <property type="component" value="Unassembled WGS sequence"/>
</dbReference>
<dbReference type="PANTHER" id="PTHR46997">
    <property type="entry name" value="LOW AFFINITY TRYPTOPHAN PERMEASE-RELATED"/>
    <property type="match status" value="1"/>
</dbReference>
<feature type="transmembrane region" description="Helical" evidence="9">
    <location>
        <begin position="7"/>
        <end position="30"/>
    </location>
</feature>
<keyword evidence="6" id="KW-0029">Amino-acid transport</keyword>
<evidence type="ECO:0000256" key="3">
    <source>
        <dbReference type="ARBA" id="ARBA00022475"/>
    </source>
</evidence>
<feature type="transmembrane region" description="Helical" evidence="9">
    <location>
        <begin position="216"/>
        <end position="238"/>
    </location>
</feature>
<feature type="transmembrane region" description="Helical" evidence="9">
    <location>
        <begin position="184"/>
        <end position="204"/>
    </location>
</feature>
<evidence type="ECO:0008006" key="12">
    <source>
        <dbReference type="Google" id="ProtNLM"/>
    </source>
</evidence>
<protein>
    <recommendedName>
        <fullName evidence="12">Amino acid transporter transmembrane domain-containing protein</fullName>
    </recommendedName>
</protein>
<dbReference type="Pfam" id="PF03222">
    <property type="entry name" value="Trp_Tyr_perm"/>
    <property type="match status" value="1"/>
</dbReference>
<evidence type="ECO:0000313" key="10">
    <source>
        <dbReference type="EMBL" id="PJE64776.1"/>
    </source>
</evidence>
<keyword evidence="4" id="KW-0997">Cell inner membrane</keyword>
<dbReference type="AlphaFoldDB" id="A0A2M8KXX0"/>